<evidence type="ECO:0000313" key="4">
    <source>
        <dbReference type="Proteomes" id="UP000237271"/>
    </source>
</evidence>
<dbReference type="CDD" id="cd00303">
    <property type="entry name" value="retropepsin_like"/>
    <property type="match status" value="1"/>
</dbReference>
<dbReference type="Gene3D" id="2.40.70.10">
    <property type="entry name" value="Acid Proteases"/>
    <property type="match status" value="1"/>
</dbReference>
<evidence type="ECO:0000313" key="3">
    <source>
        <dbReference type="EMBL" id="POM78257.1"/>
    </source>
</evidence>
<organism evidence="3 4">
    <name type="scientific">Phytophthora palmivora</name>
    <dbReference type="NCBI Taxonomy" id="4796"/>
    <lineage>
        <taxon>Eukaryota</taxon>
        <taxon>Sar</taxon>
        <taxon>Stramenopiles</taxon>
        <taxon>Oomycota</taxon>
        <taxon>Peronosporomycetes</taxon>
        <taxon>Peronosporales</taxon>
        <taxon>Peronosporaceae</taxon>
        <taxon>Phytophthora</taxon>
    </lineage>
</organism>
<feature type="compositionally biased region" description="Acidic residues" evidence="1">
    <location>
        <begin position="361"/>
        <end position="373"/>
    </location>
</feature>
<dbReference type="InterPro" id="IPR021109">
    <property type="entry name" value="Peptidase_aspartic_dom_sf"/>
</dbReference>
<feature type="domain" description="PiggyBac transposable element-derived protein" evidence="2">
    <location>
        <begin position="72"/>
        <end position="211"/>
    </location>
</feature>
<reference evidence="3 4" key="1">
    <citation type="journal article" date="2017" name="Genome Biol. Evol.">
        <title>Phytophthora megakarya and P. palmivora, closely related causal agents of cacao black pod rot, underwent increases in genome sizes and gene numbers by different mechanisms.</title>
        <authorList>
            <person name="Ali S.S."/>
            <person name="Shao J."/>
            <person name="Lary D.J."/>
            <person name="Kronmiller B."/>
            <person name="Shen D."/>
            <person name="Strem M.D."/>
            <person name="Amoako-Attah I."/>
            <person name="Akrofi A.Y."/>
            <person name="Begoude B.A."/>
            <person name="Ten Hoopen G.M."/>
            <person name="Coulibaly K."/>
            <person name="Kebe B.I."/>
            <person name="Melnick R.L."/>
            <person name="Guiltinan M.J."/>
            <person name="Tyler B.M."/>
            <person name="Meinhardt L.W."/>
            <person name="Bailey B.A."/>
        </authorList>
    </citation>
    <scope>NUCLEOTIDE SEQUENCE [LARGE SCALE GENOMIC DNA]</scope>
    <source>
        <strain evidence="4">sbr112.9</strain>
    </source>
</reference>
<sequence length="556" mass="62855">MIPSRSRHNVTRQYMKDKPHKWGTKLFMTCCANTAYWLRLEVFCGKDQHESELGGGSPSKYSADPNSGPAAVVRNLHELLRRNVYSIGTIQANKAGFPKEVTVEYATRPRDIPRGSTKMAIMKNVPQMTSLLWWDRMPVQILATGASRTMQTCDGCVAEKIAIPCQSMMRDYHRWMGGVDIYDQLRLQRYSLQLAGGSPQADHAKFLRLLQAQMLELTAIDFANVTLSPAQPNQTDTAARVPVQHKLATFQAWSLFGKEKEHRKRPQHQRKVCSLRKREIGERCASRFFCAACSDGDKFVYMCDRVRPAHYPGNTLTCFQIWHSKWKNGSERPRPLVGRDIQMRGLGKKGKKKRRRSSANQDEDEREEDAAEEVEAGDALQIVTISGQVIDMRLEVTDFVYPTITVSVEVVDLGLQGRDLGSSGWWLQADNTIRLERSLESIALLSEAIDFSPIAPDLSTTVARNGDKYTDALREGVGRGKVSVRLADGTVVNVPEVRMDLAIKFEDFDSTESFLVLDMDKYDLILGMPWLEKHEPWIDWRGKAIGASLQSPTELW</sequence>
<comment type="caution">
    <text evidence="3">The sequence shown here is derived from an EMBL/GenBank/DDBJ whole genome shotgun (WGS) entry which is preliminary data.</text>
</comment>
<feature type="domain" description="PiggyBac transposable element-derived protein" evidence="2">
    <location>
        <begin position="5"/>
        <end position="50"/>
    </location>
</feature>
<name>A0A2P4YKB1_9STRA</name>
<feature type="region of interest" description="Disordered" evidence="1">
    <location>
        <begin position="329"/>
        <end position="373"/>
    </location>
</feature>
<accession>A0A2P4YKB1</accession>
<evidence type="ECO:0000259" key="2">
    <source>
        <dbReference type="Pfam" id="PF13843"/>
    </source>
</evidence>
<gene>
    <name evidence="3" type="ORF">PHPALM_4231</name>
</gene>
<protein>
    <recommendedName>
        <fullName evidence="2">PiggyBac transposable element-derived protein domain-containing protein</fullName>
    </recommendedName>
</protein>
<dbReference type="AlphaFoldDB" id="A0A2P4YKB1"/>
<proteinExistence type="predicted"/>
<keyword evidence="4" id="KW-1185">Reference proteome</keyword>
<dbReference type="InterPro" id="IPR029526">
    <property type="entry name" value="PGBD"/>
</dbReference>
<dbReference type="PANTHER" id="PTHR46599:SF3">
    <property type="entry name" value="PIGGYBAC TRANSPOSABLE ELEMENT-DERIVED PROTEIN 4"/>
    <property type="match status" value="1"/>
</dbReference>
<dbReference type="Pfam" id="PF13843">
    <property type="entry name" value="DDE_Tnp_1_7"/>
    <property type="match status" value="2"/>
</dbReference>
<feature type="compositionally biased region" description="Basic residues" evidence="1">
    <location>
        <begin position="346"/>
        <end position="357"/>
    </location>
</feature>
<dbReference type="PANTHER" id="PTHR46599">
    <property type="entry name" value="PIGGYBAC TRANSPOSABLE ELEMENT-DERIVED PROTEIN 4"/>
    <property type="match status" value="1"/>
</dbReference>
<evidence type="ECO:0000256" key="1">
    <source>
        <dbReference type="SAM" id="MobiDB-lite"/>
    </source>
</evidence>
<dbReference type="EMBL" id="NCKW01002077">
    <property type="protein sequence ID" value="POM78257.1"/>
    <property type="molecule type" value="Genomic_DNA"/>
</dbReference>
<dbReference type="OrthoDB" id="128668at2759"/>
<dbReference type="Proteomes" id="UP000237271">
    <property type="component" value="Unassembled WGS sequence"/>
</dbReference>